<evidence type="ECO:0000256" key="3">
    <source>
        <dbReference type="ARBA" id="ARBA00023015"/>
    </source>
</evidence>
<protein>
    <submittedName>
        <fullName evidence="7">TFIID transcription factor subunit, putative</fullName>
    </submittedName>
</protein>
<evidence type="ECO:0000313" key="8">
    <source>
        <dbReference type="Proteomes" id="UP000030781"/>
    </source>
</evidence>
<name>M3TTI7_ENTH1</name>
<evidence type="ECO:0000256" key="2">
    <source>
        <dbReference type="ARBA" id="ARBA00009368"/>
    </source>
</evidence>
<dbReference type="InterPro" id="IPR037817">
    <property type="entry name" value="TAF7"/>
</dbReference>
<comment type="subcellular location">
    <subcellularLocation>
        <location evidence="1">Nucleus</location>
    </subcellularLocation>
</comment>
<dbReference type="CDD" id="cd08047">
    <property type="entry name" value="TAF7"/>
    <property type="match status" value="1"/>
</dbReference>
<keyword evidence="4" id="KW-0804">Transcription</keyword>
<dbReference type="Pfam" id="PF04658">
    <property type="entry name" value="TAFII55_N"/>
    <property type="match status" value="1"/>
</dbReference>
<keyword evidence="5" id="KW-0539">Nucleus</keyword>
<evidence type="ECO:0000256" key="1">
    <source>
        <dbReference type="ARBA" id="ARBA00004123"/>
    </source>
</evidence>
<dbReference type="SMART" id="SM01370">
    <property type="entry name" value="TAFII55_N"/>
    <property type="match status" value="1"/>
</dbReference>
<dbReference type="VEuPathDB" id="AmoebaDB:EHI8A_037960"/>
<dbReference type="GO" id="GO:0005669">
    <property type="term" value="C:transcription factor TFIID complex"/>
    <property type="evidence" value="ECO:0007669"/>
    <property type="project" value="InterPro"/>
</dbReference>
<dbReference type="AlphaFoldDB" id="M3TTI7"/>
<evidence type="ECO:0000259" key="6">
    <source>
        <dbReference type="SMART" id="SM01370"/>
    </source>
</evidence>
<evidence type="ECO:0000256" key="4">
    <source>
        <dbReference type="ARBA" id="ARBA00023163"/>
    </source>
</evidence>
<feature type="domain" description="TAFII55 protein conserved region" evidence="6">
    <location>
        <begin position="38"/>
        <end position="181"/>
    </location>
</feature>
<comment type="similarity">
    <text evidence="2">Belongs to the TAF7 family.</text>
</comment>
<organism evidence="7 8">
    <name type="scientific">Entamoeba histolytica HM-1:IMSS-B</name>
    <dbReference type="NCBI Taxonomy" id="885319"/>
    <lineage>
        <taxon>Eukaryota</taxon>
        <taxon>Amoebozoa</taxon>
        <taxon>Evosea</taxon>
        <taxon>Archamoebae</taxon>
        <taxon>Mastigamoebida</taxon>
        <taxon>Entamoebidae</taxon>
        <taxon>Entamoeba</taxon>
    </lineage>
</organism>
<sequence>MLNLKFFIMSTQEGDEDDGNLEVKLSIRGDGERFHINMEQPILLRLPEDEAKVLREQIRSGDVDFNIDIPQGENSGKCIFNGKEFCATLVRLPCVVETHKSYDDVALYKTGDIGQAIIIHEKDNIPKIDDSGRLKSGLTPPTNRIVNKFQKPMTHAEKERMKELHKEIKSKVNDLPKSEEDN</sequence>
<evidence type="ECO:0000313" key="7">
    <source>
        <dbReference type="EMBL" id="EMH72570.1"/>
    </source>
</evidence>
<dbReference type="GO" id="GO:0051123">
    <property type="term" value="P:RNA polymerase II preinitiation complex assembly"/>
    <property type="evidence" value="ECO:0007669"/>
    <property type="project" value="TreeGrafter"/>
</dbReference>
<accession>M3TTI7</accession>
<dbReference type="PANTHER" id="PTHR12228:SF0">
    <property type="entry name" value="TATA-BOX BINDING PROTEIN ASSOCIATED FACTOR 7"/>
    <property type="match status" value="1"/>
</dbReference>
<dbReference type="InterPro" id="IPR006751">
    <property type="entry name" value="TAFII55_prot_cons_reg"/>
</dbReference>
<reference evidence="7 8" key="1">
    <citation type="submission" date="2013-01" db="EMBL/GenBank/DDBJ databases">
        <authorList>
            <person name="Hannick L."/>
            <person name="Zafar N."/>
            <person name="Lorenzi H."/>
            <person name="Ali I.A."/>
            <person name="Petri W.P."/>
            <person name="Caler E."/>
        </authorList>
    </citation>
    <scope>NUCLEOTIDE SEQUENCE [LARGE SCALE GENOMIC DNA]</scope>
    <source>
        <strain evidence="8">HM3:IMSS-B</strain>
    </source>
</reference>
<gene>
    <name evidence="7" type="ORF">EHI8A_037960</name>
</gene>
<dbReference type="EMBL" id="KB611547">
    <property type="protein sequence ID" value="EMH72570.1"/>
    <property type="molecule type" value="Genomic_DNA"/>
</dbReference>
<dbReference type="GO" id="GO:0016251">
    <property type="term" value="F:RNA polymerase II general transcription initiation factor activity"/>
    <property type="evidence" value="ECO:0007669"/>
    <property type="project" value="TreeGrafter"/>
</dbReference>
<dbReference type="PANTHER" id="PTHR12228">
    <property type="entry name" value="TRANSCRIPTION INITIATION FACTOR TFIID 55 KD SUBUNIT-RELATED"/>
    <property type="match status" value="1"/>
</dbReference>
<evidence type="ECO:0000256" key="5">
    <source>
        <dbReference type="ARBA" id="ARBA00023242"/>
    </source>
</evidence>
<keyword evidence="3" id="KW-0805">Transcription regulation</keyword>
<dbReference type="OrthoDB" id="153872at2759"/>
<proteinExistence type="inferred from homology"/>
<dbReference type="Proteomes" id="UP000030781">
    <property type="component" value="Unassembled WGS sequence"/>
</dbReference>